<dbReference type="InterPro" id="IPR023324">
    <property type="entry name" value="BH2638-like_sf"/>
</dbReference>
<proteinExistence type="inferred from homology"/>
<sequence>MEYQYPISLDWNTQEIIEVIKFFEMVEMAYERGIDRDQLMAAYRRFKEIVPSKSEEKKIGNEFEEISGYSIYRTMKAAKESPAGATVKM</sequence>
<accession>A0ABV8B207</accession>
<dbReference type="SUPFAM" id="SSF158504">
    <property type="entry name" value="BH2638-like"/>
    <property type="match status" value="1"/>
</dbReference>
<name>A0ABV8B207_9BACI</name>
<dbReference type="Proteomes" id="UP001595752">
    <property type="component" value="Unassembled WGS sequence"/>
</dbReference>
<evidence type="ECO:0000256" key="1">
    <source>
        <dbReference type="HAMAP-Rule" id="MF_01041"/>
    </source>
</evidence>
<dbReference type="InterPro" id="IPR007920">
    <property type="entry name" value="UPF0223"/>
</dbReference>
<dbReference type="NCBIfam" id="NF003353">
    <property type="entry name" value="PRK04387.1"/>
    <property type="match status" value="1"/>
</dbReference>
<dbReference type="PIRSF" id="PIRSF037260">
    <property type="entry name" value="UPF0223"/>
    <property type="match status" value="1"/>
</dbReference>
<dbReference type="Gene3D" id="1.10.220.80">
    <property type="entry name" value="BH2638-like"/>
    <property type="match status" value="1"/>
</dbReference>
<dbReference type="Pfam" id="PF05256">
    <property type="entry name" value="UPF0223"/>
    <property type="match status" value="1"/>
</dbReference>
<evidence type="ECO:0000313" key="3">
    <source>
        <dbReference type="Proteomes" id="UP001595752"/>
    </source>
</evidence>
<comment type="caution">
    <text evidence="2">The sequence shown here is derived from an EMBL/GenBank/DDBJ whole genome shotgun (WGS) entry which is preliminary data.</text>
</comment>
<evidence type="ECO:0000313" key="2">
    <source>
        <dbReference type="EMBL" id="MFC3884261.1"/>
    </source>
</evidence>
<gene>
    <name evidence="2" type="ORF">ACFOU2_12465</name>
</gene>
<protein>
    <recommendedName>
        <fullName evidence="1">UPF0223 protein ACFOU2_12465</fullName>
    </recommendedName>
</protein>
<reference evidence="3" key="1">
    <citation type="journal article" date="2019" name="Int. J. Syst. Evol. Microbiol.">
        <title>The Global Catalogue of Microorganisms (GCM) 10K type strain sequencing project: providing services to taxonomists for standard genome sequencing and annotation.</title>
        <authorList>
            <consortium name="The Broad Institute Genomics Platform"/>
            <consortium name="The Broad Institute Genome Sequencing Center for Infectious Disease"/>
            <person name="Wu L."/>
            <person name="Ma J."/>
        </authorList>
    </citation>
    <scope>NUCLEOTIDE SEQUENCE [LARGE SCALE GENOMIC DNA]</scope>
    <source>
        <strain evidence="3">CCUG 61889</strain>
    </source>
</reference>
<keyword evidence="3" id="KW-1185">Reference proteome</keyword>
<dbReference type="EMBL" id="JBHRZT010000052">
    <property type="protein sequence ID" value="MFC3884261.1"/>
    <property type="molecule type" value="Genomic_DNA"/>
</dbReference>
<dbReference type="HAMAP" id="MF_01041">
    <property type="entry name" value="UPF0223"/>
    <property type="match status" value="1"/>
</dbReference>
<dbReference type="RefSeq" id="WP_377915537.1">
    <property type="nucleotide sequence ID" value="NZ_JBHRZT010000052.1"/>
</dbReference>
<comment type="similarity">
    <text evidence="1">Belongs to the UPF0223 family.</text>
</comment>
<organism evidence="2 3">
    <name type="scientific">Bacillus songklensis</name>
    <dbReference type="NCBI Taxonomy" id="1069116"/>
    <lineage>
        <taxon>Bacteria</taxon>
        <taxon>Bacillati</taxon>
        <taxon>Bacillota</taxon>
        <taxon>Bacilli</taxon>
        <taxon>Bacillales</taxon>
        <taxon>Bacillaceae</taxon>
        <taxon>Bacillus</taxon>
    </lineage>
</organism>